<evidence type="ECO:0000313" key="9">
    <source>
        <dbReference type="Proteomes" id="UP000034680"/>
    </source>
</evidence>
<evidence type="ECO:0000256" key="6">
    <source>
        <dbReference type="RuleBase" id="RU361277"/>
    </source>
</evidence>
<dbReference type="InterPro" id="IPR002328">
    <property type="entry name" value="ADH_Zn_CS"/>
</dbReference>
<dbReference type="EMBL" id="LCUC01000246">
    <property type="protein sequence ID" value="KKY33427.1"/>
    <property type="molecule type" value="Genomic_DNA"/>
</dbReference>
<dbReference type="GO" id="GO:0008270">
    <property type="term" value="F:zinc ion binding"/>
    <property type="evidence" value="ECO:0007669"/>
    <property type="project" value="InterPro"/>
</dbReference>
<dbReference type="FunFam" id="3.40.50.720:FF:000003">
    <property type="entry name" value="S-(hydroxymethyl)glutathione dehydrogenase"/>
    <property type="match status" value="1"/>
</dbReference>
<dbReference type="GO" id="GO:0016491">
    <property type="term" value="F:oxidoreductase activity"/>
    <property type="evidence" value="ECO:0007669"/>
    <property type="project" value="UniProtKB-KW"/>
</dbReference>
<reference evidence="8 9" key="1">
    <citation type="submission" date="2015-05" db="EMBL/GenBank/DDBJ databases">
        <title>Distinctive expansion of gene families associated with plant cell wall degradation and secondary metabolism in the genomes of grapevine trunk pathogens.</title>
        <authorList>
            <person name="Lawrence D.P."/>
            <person name="Travadon R."/>
            <person name="Rolshausen P.E."/>
            <person name="Baumgartner K."/>
        </authorList>
    </citation>
    <scope>NUCLEOTIDE SEQUENCE [LARGE SCALE GENOMIC DNA]</scope>
    <source>
        <strain evidence="8">DA912</strain>
    </source>
</reference>
<dbReference type="Pfam" id="PF08240">
    <property type="entry name" value="ADH_N"/>
    <property type="match status" value="1"/>
</dbReference>
<evidence type="ECO:0000259" key="7">
    <source>
        <dbReference type="SMART" id="SM00829"/>
    </source>
</evidence>
<name>A0A0G2FFZ9_9PEZI</name>
<dbReference type="InterPro" id="IPR013154">
    <property type="entry name" value="ADH-like_N"/>
</dbReference>
<keyword evidence="4 6" id="KW-0862">Zinc</keyword>
<sequence>MSLTNIETEAFVVTEPKAPFKLTPISLDEVRGNEILVEMKYSGICHTDIVVQQGLLQHLTEYPVILGHEGAGIIKAIGANVRDKSLRVGDQVLLSYTTCQTCGPCLEGRPTFCQTHTEVNFNAVRVGDKSTPARLADGKAAVRSQFFGQSSFARLSVVQDFSVVKCPAPDILPCYAPLGCGFQTGAGTVLKAVRPTKSARVVVFGLGSVGIAALLAAVHLEVKQVIGVDIVDSRLELVKELGATDVVNSAKEGGNLADRLREITGGGVDVAIDCSGAPSALQAAVDCLGHGGQAISIGVPPPGVKIDIETQSFFMAHKSYRAVIEGEVTPTEFIPELIELHRKGRFPVDKLCKVYSIKDFGQALKDMHDGKVVKPIIKWD</sequence>
<dbReference type="SUPFAM" id="SSF51735">
    <property type="entry name" value="NAD(P)-binding Rossmann-fold domains"/>
    <property type="match status" value="1"/>
</dbReference>
<reference evidence="8 9" key="2">
    <citation type="submission" date="2015-05" db="EMBL/GenBank/DDBJ databases">
        <authorList>
            <person name="Morales-Cruz A."/>
            <person name="Amrine K.C."/>
            <person name="Cantu D."/>
        </authorList>
    </citation>
    <scope>NUCLEOTIDE SEQUENCE [LARGE SCALE GENOMIC DNA]</scope>
    <source>
        <strain evidence="8">DA912</strain>
    </source>
</reference>
<comment type="cofactor">
    <cofactor evidence="1 6">
        <name>Zn(2+)</name>
        <dbReference type="ChEBI" id="CHEBI:29105"/>
    </cofactor>
</comment>
<dbReference type="InterPro" id="IPR020843">
    <property type="entry name" value="ER"/>
</dbReference>
<gene>
    <name evidence="8" type="ORF">UCDDA912_g06650</name>
</gene>
<evidence type="ECO:0000256" key="5">
    <source>
        <dbReference type="ARBA" id="ARBA00023002"/>
    </source>
</evidence>
<evidence type="ECO:0000256" key="1">
    <source>
        <dbReference type="ARBA" id="ARBA00001947"/>
    </source>
</evidence>
<dbReference type="Pfam" id="PF00107">
    <property type="entry name" value="ADH_zinc_N"/>
    <property type="match status" value="1"/>
</dbReference>
<evidence type="ECO:0000256" key="2">
    <source>
        <dbReference type="ARBA" id="ARBA00008072"/>
    </source>
</evidence>
<dbReference type="InterPro" id="IPR013149">
    <property type="entry name" value="ADH-like_C"/>
</dbReference>
<protein>
    <submittedName>
        <fullName evidence="8">Putative alcohol</fullName>
    </submittedName>
</protein>
<dbReference type="AlphaFoldDB" id="A0A0G2FFZ9"/>
<feature type="domain" description="Enoyl reductase (ER)" evidence="7">
    <location>
        <begin position="17"/>
        <end position="377"/>
    </location>
</feature>
<comment type="caution">
    <text evidence="8">The sequence shown here is derived from an EMBL/GenBank/DDBJ whole genome shotgun (WGS) entry which is preliminary data.</text>
</comment>
<accession>A0A0G2FFZ9</accession>
<dbReference type="InterPro" id="IPR011032">
    <property type="entry name" value="GroES-like_sf"/>
</dbReference>
<dbReference type="Gene3D" id="3.40.50.720">
    <property type="entry name" value="NAD(P)-binding Rossmann-like Domain"/>
    <property type="match status" value="1"/>
</dbReference>
<comment type="similarity">
    <text evidence="2 6">Belongs to the zinc-containing alcohol dehydrogenase family.</text>
</comment>
<evidence type="ECO:0000256" key="3">
    <source>
        <dbReference type="ARBA" id="ARBA00022723"/>
    </source>
</evidence>
<dbReference type="Proteomes" id="UP000034680">
    <property type="component" value="Unassembled WGS sequence"/>
</dbReference>
<keyword evidence="3 6" id="KW-0479">Metal-binding</keyword>
<dbReference type="Gene3D" id="3.90.180.10">
    <property type="entry name" value="Medium-chain alcohol dehydrogenases, catalytic domain"/>
    <property type="match status" value="1"/>
</dbReference>
<dbReference type="InterPro" id="IPR036291">
    <property type="entry name" value="NAD(P)-bd_dom_sf"/>
</dbReference>
<dbReference type="OrthoDB" id="1560166at2759"/>
<evidence type="ECO:0000256" key="4">
    <source>
        <dbReference type="ARBA" id="ARBA00022833"/>
    </source>
</evidence>
<dbReference type="PANTHER" id="PTHR43350">
    <property type="entry name" value="NAD-DEPENDENT ALCOHOL DEHYDROGENASE"/>
    <property type="match status" value="1"/>
</dbReference>
<dbReference type="SUPFAM" id="SSF50129">
    <property type="entry name" value="GroES-like"/>
    <property type="match status" value="1"/>
</dbReference>
<proteinExistence type="inferred from homology"/>
<keyword evidence="5" id="KW-0560">Oxidoreductase</keyword>
<dbReference type="PROSITE" id="PS00059">
    <property type="entry name" value="ADH_ZINC"/>
    <property type="match status" value="1"/>
</dbReference>
<dbReference type="SMART" id="SM00829">
    <property type="entry name" value="PKS_ER"/>
    <property type="match status" value="1"/>
</dbReference>
<organism evidence="8 9">
    <name type="scientific">Diaporthe ampelina</name>
    <dbReference type="NCBI Taxonomy" id="1214573"/>
    <lineage>
        <taxon>Eukaryota</taxon>
        <taxon>Fungi</taxon>
        <taxon>Dikarya</taxon>
        <taxon>Ascomycota</taxon>
        <taxon>Pezizomycotina</taxon>
        <taxon>Sordariomycetes</taxon>
        <taxon>Sordariomycetidae</taxon>
        <taxon>Diaporthales</taxon>
        <taxon>Diaporthaceae</taxon>
        <taxon>Diaporthe</taxon>
    </lineage>
</organism>
<dbReference type="PANTHER" id="PTHR43350:SF2">
    <property type="entry name" value="GROES-LIKE ZINC-BINDING ALCOHOL DEHYDROGENASE FAMILY PROTEIN"/>
    <property type="match status" value="1"/>
</dbReference>
<evidence type="ECO:0000313" key="8">
    <source>
        <dbReference type="EMBL" id="KKY33427.1"/>
    </source>
</evidence>
<dbReference type="STRING" id="1214573.A0A0G2FFZ9"/>
<dbReference type="CDD" id="cd08278">
    <property type="entry name" value="benzyl_alcohol_DH"/>
    <property type="match status" value="1"/>
</dbReference>
<keyword evidence="9" id="KW-1185">Reference proteome</keyword>